<dbReference type="InterPro" id="IPR026086">
    <property type="entry name" value="Pro-rich"/>
</dbReference>
<dbReference type="AlphaFoldDB" id="A0A8I4A4R0"/>
<evidence type="ECO:0000256" key="1">
    <source>
        <dbReference type="ARBA" id="ARBA00004613"/>
    </source>
</evidence>
<organism evidence="6 7">
    <name type="scientific">Callithrix jacchus</name>
    <name type="common">White-tufted-ear marmoset</name>
    <name type="synonym">Simia Jacchus</name>
    <dbReference type="NCBI Taxonomy" id="9483"/>
    <lineage>
        <taxon>Eukaryota</taxon>
        <taxon>Metazoa</taxon>
        <taxon>Chordata</taxon>
        <taxon>Craniata</taxon>
        <taxon>Vertebrata</taxon>
        <taxon>Euteleostomi</taxon>
        <taxon>Mammalia</taxon>
        <taxon>Eutheria</taxon>
        <taxon>Euarchontoglires</taxon>
        <taxon>Primates</taxon>
        <taxon>Haplorrhini</taxon>
        <taxon>Platyrrhini</taxon>
        <taxon>Cebidae</taxon>
        <taxon>Callitrichinae</taxon>
        <taxon>Callithrix</taxon>
        <taxon>Callithrix</taxon>
    </lineage>
</organism>
<feature type="chain" id="PRO_5035283627" evidence="5">
    <location>
        <begin position="17"/>
        <end position="74"/>
    </location>
</feature>
<keyword evidence="7" id="KW-1185">Reference proteome</keyword>
<feature type="compositionally biased region" description="Low complexity" evidence="4">
    <location>
        <begin position="55"/>
        <end position="74"/>
    </location>
</feature>
<evidence type="ECO:0000256" key="3">
    <source>
        <dbReference type="ARBA" id="ARBA00022729"/>
    </source>
</evidence>
<reference evidence="6 7" key="1">
    <citation type="submission" date="2009-03" db="EMBL/GenBank/DDBJ databases">
        <authorList>
            <person name="Warren W."/>
            <person name="Ye L."/>
            <person name="Minx P."/>
            <person name="Worley K."/>
            <person name="Gibbs R."/>
            <person name="Wilson R.K."/>
        </authorList>
    </citation>
    <scope>NUCLEOTIDE SEQUENCE [LARGE SCALE GENOMIC DNA]</scope>
</reference>
<keyword evidence="3 5" id="KW-0732">Signal</keyword>
<name>A0A8I4A4R0_CALJA</name>
<protein>
    <submittedName>
        <fullName evidence="6">Uncharacterized protein</fullName>
    </submittedName>
</protein>
<accession>A0A8I4A4R0</accession>
<feature type="compositionally biased region" description="Polar residues" evidence="4">
    <location>
        <begin position="21"/>
        <end position="50"/>
    </location>
</feature>
<evidence type="ECO:0000256" key="2">
    <source>
        <dbReference type="ARBA" id="ARBA00022525"/>
    </source>
</evidence>
<evidence type="ECO:0000313" key="7">
    <source>
        <dbReference type="Proteomes" id="UP000008225"/>
    </source>
</evidence>
<evidence type="ECO:0000256" key="4">
    <source>
        <dbReference type="SAM" id="MobiDB-lite"/>
    </source>
</evidence>
<reference evidence="6" key="2">
    <citation type="submission" date="2025-08" db="UniProtKB">
        <authorList>
            <consortium name="Ensembl"/>
        </authorList>
    </citation>
    <scope>IDENTIFICATION</scope>
</reference>
<evidence type="ECO:0000256" key="5">
    <source>
        <dbReference type="SAM" id="SignalP"/>
    </source>
</evidence>
<reference evidence="6" key="3">
    <citation type="submission" date="2025-09" db="UniProtKB">
        <authorList>
            <consortium name="Ensembl"/>
        </authorList>
    </citation>
    <scope>IDENTIFICATION</scope>
</reference>
<dbReference type="Pfam" id="PF15240">
    <property type="entry name" value="Pro-rich"/>
    <property type="match status" value="1"/>
</dbReference>
<proteinExistence type="predicted"/>
<feature type="signal peptide" evidence="5">
    <location>
        <begin position="1"/>
        <end position="16"/>
    </location>
</feature>
<dbReference type="GO" id="GO:0005576">
    <property type="term" value="C:extracellular region"/>
    <property type="evidence" value="ECO:0007669"/>
    <property type="project" value="UniProtKB-SubCell"/>
</dbReference>
<dbReference type="Proteomes" id="UP000008225">
    <property type="component" value="Chromosome 9"/>
</dbReference>
<feature type="region of interest" description="Disordered" evidence="4">
    <location>
        <begin position="18"/>
        <end position="74"/>
    </location>
</feature>
<sequence length="74" mass="7542">MLLILLSVALLVLGSAQSLSEDVSQEQPLSLISARTTPTRRPSPEASPTSCKAPGTTSISSSGKTTQISSGTTP</sequence>
<comment type="subcellular location">
    <subcellularLocation>
        <location evidence="1">Secreted</location>
    </subcellularLocation>
</comment>
<dbReference type="Ensembl" id="ENSCJAT00000129241.1">
    <property type="protein sequence ID" value="ENSCJAP00000093716.1"/>
    <property type="gene ID" value="ENSCJAG00000087053.1"/>
</dbReference>
<keyword evidence="2" id="KW-0964">Secreted</keyword>
<evidence type="ECO:0000313" key="6">
    <source>
        <dbReference type="Ensembl" id="ENSCJAP00000093716.1"/>
    </source>
</evidence>